<feature type="transmembrane region" description="Helical" evidence="6">
    <location>
        <begin position="374"/>
        <end position="393"/>
    </location>
</feature>
<dbReference type="GO" id="GO:0016787">
    <property type="term" value="F:hydrolase activity"/>
    <property type="evidence" value="ECO:0007669"/>
    <property type="project" value="TreeGrafter"/>
</dbReference>
<dbReference type="PANTHER" id="PTHR31885">
    <property type="entry name" value="GH04784P"/>
    <property type="match status" value="1"/>
</dbReference>
<evidence type="ECO:0000313" key="8">
    <source>
        <dbReference type="Proteomes" id="UP000307000"/>
    </source>
</evidence>
<evidence type="ECO:0000256" key="2">
    <source>
        <dbReference type="ARBA" id="ARBA00007375"/>
    </source>
</evidence>
<dbReference type="RefSeq" id="WP_217496525.1">
    <property type="nucleotide sequence ID" value="NZ_CP034412.1"/>
</dbReference>
<dbReference type="EMBL" id="CP034412">
    <property type="protein sequence ID" value="QCY47680.1"/>
    <property type="molecule type" value="Genomic_DNA"/>
</dbReference>
<dbReference type="KEGG" id="gcr:GcLGCM259_1965"/>
<organism evidence="7 8">
    <name type="scientific">Glutamicibacter creatinolyticus</name>
    <dbReference type="NCBI Taxonomy" id="162496"/>
    <lineage>
        <taxon>Bacteria</taxon>
        <taxon>Bacillati</taxon>
        <taxon>Actinomycetota</taxon>
        <taxon>Actinomycetes</taxon>
        <taxon>Micrococcales</taxon>
        <taxon>Micrococcaceae</taxon>
        <taxon>Glutamicibacter</taxon>
    </lineage>
</organism>
<reference evidence="7 8" key="1">
    <citation type="submission" date="2018-12" db="EMBL/GenBank/DDBJ databases">
        <title>Complete Genome Sequence of Glutamicibacter creatinolyticus strain LGCM259,isolated from an abscess of a 12-year-old mare in Italy.</title>
        <authorList>
            <person name="Santos R.G."/>
            <person name="Silva A.L."/>
            <person name="Seyffert N."/>
            <person name="Castro T.L.P."/>
            <person name="Attili A.R."/>
            <person name="Rifici C."/>
            <person name="Mazzullo G."/>
            <person name="Brenig B."/>
            <person name="Venanzi F."/>
            <person name="Azevedo V."/>
        </authorList>
    </citation>
    <scope>NUCLEOTIDE SEQUENCE [LARGE SCALE GENOMIC DNA]</scope>
    <source>
        <strain evidence="7 8">LGCM 259</strain>
    </source>
</reference>
<evidence type="ECO:0000256" key="6">
    <source>
        <dbReference type="SAM" id="Phobius"/>
    </source>
</evidence>
<proteinExistence type="inferred from homology"/>
<dbReference type="Gene3D" id="1.20.120.1630">
    <property type="match status" value="1"/>
</dbReference>
<keyword evidence="5 6" id="KW-0472">Membrane</keyword>
<name>A0A5B7WWR8_9MICC</name>
<gene>
    <name evidence="7" type="ORF">GcLGCM259_1965</name>
</gene>
<dbReference type="AlphaFoldDB" id="A0A5B7WWR8"/>
<keyword evidence="8" id="KW-1185">Reference proteome</keyword>
<dbReference type="Proteomes" id="UP000307000">
    <property type="component" value="Chromosome"/>
</dbReference>
<feature type="transmembrane region" description="Helical" evidence="6">
    <location>
        <begin position="37"/>
        <end position="57"/>
    </location>
</feature>
<dbReference type="PANTHER" id="PTHR31885:SF6">
    <property type="entry name" value="GH04784P"/>
    <property type="match status" value="1"/>
</dbReference>
<dbReference type="GO" id="GO:0016020">
    <property type="term" value="C:membrane"/>
    <property type="evidence" value="ECO:0007669"/>
    <property type="project" value="InterPro"/>
</dbReference>
<evidence type="ECO:0000313" key="7">
    <source>
        <dbReference type="EMBL" id="QCY47680.1"/>
    </source>
</evidence>
<keyword evidence="4 6" id="KW-1133">Transmembrane helix</keyword>
<feature type="transmembrane region" description="Helical" evidence="6">
    <location>
        <begin position="327"/>
        <end position="354"/>
    </location>
</feature>
<dbReference type="Pfam" id="PF04191">
    <property type="entry name" value="PEMT"/>
    <property type="match status" value="1"/>
</dbReference>
<protein>
    <submittedName>
        <fullName evidence="7">Lysoplasmalogenase</fullName>
    </submittedName>
</protein>
<evidence type="ECO:0000256" key="1">
    <source>
        <dbReference type="ARBA" id="ARBA00004127"/>
    </source>
</evidence>
<comment type="similarity">
    <text evidence="2">Belongs to the TMEM86 family.</text>
</comment>
<keyword evidence="3 6" id="KW-0812">Transmembrane</keyword>
<dbReference type="InterPro" id="IPR007318">
    <property type="entry name" value="Phopholipid_MeTrfase"/>
</dbReference>
<sequence>MDLPHVPRLIPPVAAGLAVAAQRLLPRSSQPSRTMKIAATGLAACAAAVAGVAVARFRQSGTTLDPAQPEESSVLVTDGVNAFTRNPMYLGLTGVVTAHALWRQNPWGLLPAAGLWVWLDRKQIPAEERALEKIHPQAYREYQESVPRWVGSRSFGCGEISGKHRLCDGVRGRSASGSAASRLAPGVWVGVGALGLCSALHLGVQIFEPDGLLADATQILLMPALAAAFHAATGGHQHRLVPLVSAALVFSWLGDTIPRFVRAEPGFLALVLSFLAAQGTYIAAFWPYRATSLLCRPWGLAPYVLALAGLVVRCAPQAGQFLLPVLLYGISLSTMAVLATGLGPLAGAGAASFLASDAMIAFRSFTDLQIPVSGFWIISTYVLGQSLLAWAVARKVQEDNQAAEPAGLHAG</sequence>
<comment type="subcellular location">
    <subcellularLocation>
        <location evidence="1">Endomembrane system</location>
        <topology evidence="1">Multi-pass membrane protein</topology>
    </subcellularLocation>
</comment>
<evidence type="ECO:0000256" key="5">
    <source>
        <dbReference type="ARBA" id="ARBA00023136"/>
    </source>
</evidence>
<accession>A0A5B7WWR8</accession>
<evidence type="ECO:0000256" key="3">
    <source>
        <dbReference type="ARBA" id="ARBA00022692"/>
    </source>
</evidence>
<dbReference type="GO" id="GO:0012505">
    <property type="term" value="C:endomembrane system"/>
    <property type="evidence" value="ECO:0007669"/>
    <property type="project" value="UniProtKB-SubCell"/>
</dbReference>
<dbReference type="Pfam" id="PF07947">
    <property type="entry name" value="YhhN"/>
    <property type="match status" value="1"/>
</dbReference>
<dbReference type="InterPro" id="IPR012506">
    <property type="entry name" value="TMEM86B-like"/>
</dbReference>
<evidence type="ECO:0000256" key="4">
    <source>
        <dbReference type="ARBA" id="ARBA00022989"/>
    </source>
</evidence>
<feature type="transmembrane region" description="Helical" evidence="6">
    <location>
        <begin position="298"/>
        <end position="315"/>
    </location>
</feature>
<feature type="transmembrane region" description="Helical" evidence="6">
    <location>
        <begin position="266"/>
        <end position="286"/>
    </location>
</feature>